<organism evidence="3 4">
    <name type="scientific">Rhodoblastus acidophilus</name>
    <name type="common">Rhodopseudomonas acidophila</name>
    <dbReference type="NCBI Taxonomy" id="1074"/>
    <lineage>
        <taxon>Bacteria</taxon>
        <taxon>Pseudomonadati</taxon>
        <taxon>Pseudomonadota</taxon>
        <taxon>Alphaproteobacteria</taxon>
        <taxon>Hyphomicrobiales</taxon>
        <taxon>Rhodoblastaceae</taxon>
        <taxon>Rhodoblastus</taxon>
    </lineage>
</organism>
<dbReference type="RefSeq" id="WP_141098442.1">
    <property type="nucleotide sequence ID" value="NZ_FYDG01000006.1"/>
</dbReference>
<dbReference type="Proteomes" id="UP000198418">
    <property type="component" value="Unassembled WGS sequence"/>
</dbReference>
<keyword evidence="1" id="KW-0812">Transmembrane</keyword>
<name>A0A212RR88_RHOAC</name>
<evidence type="ECO:0008006" key="5">
    <source>
        <dbReference type="Google" id="ProtNLM"/>
    </source>
</evidence>
<feature type="transmembrane region" description="Helical" evidence="1">
    <location>
        <begin position="49"/>
        <end position="69"/>
    </location>
</feature>
<dbReference type="EMBL" id="FYDG01000006">
    <property type="protein sequence ID" value="SNB75009.1"/>
    <property type="molecule type" value="Genomic_DNA"/>
</dbReference>
<evidence type="ECO:0000313" key="4">
    <source>
        <dbReference type="Proteomes" id="UP000198418"/>
    </source>
</evidence>
<protein>
    <recommendedName>
        <fullName evidence="5">Flagellar protein FliL</fullName>
    </recommendedName>
</protein>
<keyword evidence="2" id="KW-0732">Signal</keyword>
<keyword evidence="1" id="KW-1133">Transmembrane helix</keyword>
<keyword evidence="1" id="KW-0472">Membrane</keyword>
<feature type="chain" id="PRO_5013143607" description="Flagellar protein FliL" evidence="2">
    <location>
        <begin position="24"/>
        <end position="149"/>
    </location>
</feature>
<gene>
    <name evidence="3" type="ORF">SAMN06265338_106164</name>
</gene>
<evidence type="ECO:0000256" key="1">
    <source>
        <dbReference type="SAM" id="Phobius"/>
    </source>
</evidence>
<feature type="signal peptide" evidence="2">
    <location>
        <begin position="1"/>
        <end position="23"/>
    </location>
</feature>
<accession>A0A212RR88</accession>
<keyword evidence="4" id="KW-1185">Reference proteome</keyword>
<dbReference type="OrthoDB" id="7847400at2"/>
<sequence length="149" mass="16734">MIKMLALAIWASAIAMLAGNAISQWQAAKASPQKENVEHVYEYRKTKVINVPIIADGALLGYVLVQFLYGLDPKVMEKSAVSPDALILDEAFRTLYGDPRLDFRHLEKYDMDSLTKRLVTAMNARLGEGSVKDVLLQDFSYMPKNETPR</sequence>
<reference evidence="4" key="1">
    <citation type="submission" date="2017-06" db="EMBL/GenBank/DDBJ databases">
        <authorList>
            <person name="Varghese N."/>
            <person name="Submissions S."/>
        </authorList>
    </citation>
    <scope>NUCLEOTIDE SEQUENCE [LARGE SCALE GENOMIC DNA]</scope>
    <source>
        <strain evidence="4">DSM 137</strain>
    </source>
</reference>
<evidence type="ECO:0000256" key="2">
    <source>
        <dbReference type="SAM" id="SignalP"/>
    </source>
</evidence>
<proteinExistence type="predicted"/>
<evidence type="ECO:0000313" key="3">
    <source>
        <dbReference type="EMBL" id="SNB75009.1"/>
    </source>
</evidence>
<dbReference type="AlphaFoldDB" id="A0A212RR88"/>